<evidence type="ECO:0000256" key="4">
    <source>
        <dbReference type="ARBA" id="ARBA00022475"/>
    </source>
</evidence>
<dbReference type="PANTHER" id="PTHR30627:SF2">
    <property type="entry name" value="PEPTIDOGLYCAN D,D-TRANSPEPTIDASE MRDA"/>
    <property type="match status" value="1"/>
</dbReference>
<keyword evidence="11 15" id="KW-1133">Transmembrane helix</keyword>
<comment type="caution">
    <text evidence="18">The sequence shown here is derived from an EMBL/GenBank/DDBJ whole genome shotgun (WGS) entry which is preliminary data.</text>
</comment>
<organism evidence="18 19">
    <name type="scientific">Streptomyces lavendulocolor</name>
    <dbReference type="NCBI Taxonomy" id="67316"/>
    <lineage>
        <taxon>Bacteria</taxon>
        <taxon>Bacillati</taxon>
        <taxon>Actinomycetota</taxon>
        <taxon>Actinomycetes</taxon>
        <taxon>Kitasatosporales</taxon>
        <taxon>Streptomycetaceae</taxon>
        <taxon>Streptomyces</taxon>
    </lineage>
</organism>
<keyword evidence="5" id="KW-0997">Cell inner membrane</keyword>
<sequence>MSNIPETGRTPRVQIRLIVIQVLVFSLLLTLGGRLWYLQIRQGKEYTDEAKNNHVQQVVQPAVRGAILDARGVPLADNETRLVVSASRTELLKMKDDGKGVLTRLAGVLGMKPKEVMDKIRLCDSKTPQPCWNGSPFQPIPVTAEATTQQALQIRERAEDFPGITAEPTAVRRYTAPGGARAAQVLGYLSPVTDEEIEKAKDSDSPFLRSDQVGRSGLERTYDKALRGKAGVTRYEVDNLGRVLGEAESDPGRPGSTVVTSIDARVQAVAEYELQAAMKAVRKETDKITGRPYKADAGAVVVMESKTGRVVAMASQPDYDPNAWVGGISGKEYAKLTGKNSNYPLLNRAIQGQAPAGSIFKVVSASAAVRAGYPFDGSYNCSSSYSLGGRSFANFESKGHGPISLGEALKFSCNTVFYALGHKEWQRDGGLKPNKNAHDWFYRTAREFGLGSETGIDLPNEVKGRIPDRQWKQAFWEANKDSWCKQGKKGGSYVEQIAFESCLEGNQLKAFDSINYAIGQGDVLVTPIQMATAYAAISNGGTLFNPTIGKAVISPDGKKVEEIKPRPDGRLPVDAQTISDLDKGLRSVVEPGGTAAWRFGGWPQDKIPMRAKTGTAQVYGKQTTSWFATYTDDFTIVMTISQGGTGSGASGPAVRNIYDALYGLDDAGNQDLKRALLPKPQTALPKVQPDGSIEAPTVKPYDPDSQKVDPAQQGEGEKQLAGPPPVWRD</sequence>
<dbReference type="EC" id="3.4.16.4" evidence="18"/>
<evidence type="ECO:0000256" key="9">
    <source>
        <dbReference type="ARBA" id="ARBA00022960"/>
    </source>
</evidence>
<dbReference type="Pfam" id="PF03717">
    <property type="entry name" value="PBP_dimer"/>
    <property type="match status" value="1"/>
</dbReference>
<keyword evidence="12 15" id="KW-0472">Membrane</keyword>
<dbReference type="InterPro" id="IPR017790">
    <property type="entry name" value="Penicillin-binding_protein_2"/>
</dbReference>
<proteinExistence type="inferred from homology"/>
<dbReference type="SUPFAM" id="SSF56519">
    <property type="entry name" value="Penicillin binding protein dimerisation domain"/>
    <property type="match status" value="1"/>
</dbReference>
<evidence type="ECO:0000256" key="7">
    <source>
        <dbReference type="ARBA" id="ARBA00022692"/>
    </source>
</evidence>
<evidence type="ECO:0000256" key="13">
    <source>
        <dbReference type="ARBA" id="ARBA00023316"/>
    </source>
</evidence>
<keyword evidence="4" id="KW-1003">Cell membrane</keyword>
<evidence type="ECO:0000256" key="10">
    <source>
        <dbReference type="ARBA" id="ARBA00022984"/>
    </source>
</evidence>
<reference evidence="18 19" key="1">
    <citation type="submission" date="2024-06" db="EMBL/GenBank/DDBJ databases">
        <title>The Natural Products Discovery Center: Release of the First 8490 Sequenced Strains for Exploring Actinobacteria Biosynthetic Diversity.</title>
        <authorList>
            <person name="Kalkreuter E."/>
            <person name="Kautsar S.A."/>
            <person name="Yang D."/>
            <person name="Bader C.D."/>
            <person name="Teijaro C.N."/>
            <person name="Fluegel L."/>
            <person name="Davis C.M."/>
            <person name="Simpson J.R."/>
            <person name="Lauterbach L."/>
            <person name="Steele A.D."/>
            <person name="Gui C."/>
            <person name="Meng S."/>
            <person name="Li G."/>
            <person name="Viehrig K."/>
            <person name="Ye F."/>
            <person name="Su P."/>
            <person name="Kiefer A.F."/>
            <person name="Nichols A."/>
            <person name="Cepeda A.J."/>
            <person name="Yan W."/>
            <person name="Fan B."/>
            <person name="Jiang Y."/>
            <person name="Adhikari A."/>
            <person name="Zheng C.-J."/>
            <person name="Schuster L."/>
            <person name="Cowan T.M."/>
            <person name="Smanski M.J."/>
            <person name="Chevrette M.G."/>
            <person name="De Carvalho L.P.S."/>
            <person name="Shen B."/>
        </authorList>
    </citation>
    <scope>NUCLEOTIDE SEQUENCE [LARGE SCALE GENOMIC DNA]</scope>
    <source>
        <strain evidence="18 19">NPDC006337</strain>
    </source>
</reference>
<keyword evidence="7 15" id="KW-0812">Transmembrane</keyword>
<gene>
    <name evidence="18" type="primary">mrdA</name>
    <name evidence="18" type="ORF">ABZ508_05465</name>
</gene>
<name>A0ABV2VZV7_9ACTN</name>
<dbReference type="NCBIfam" id="TIGR03423">
    <property type="entry name" value="pbp2_mrdA"/>
    <property type="match status" value="1"/>
</dbReference>
<dbReference type="InterPro" id="IPR012338">
    <property type="entry name" value="Beta-lactam/transpept-like"/>
</dbReference>
<dbReference type="InterPro" id="IPR001460">
    <property type="entry name" value="PCN-bd_Tpept"/>
</dbReference>
<evidence type="ECO:0000256" key="14">
    <source>
        <dbReference type="SAM" id="MobiDB-lite"/>
    </source>
</evidence>
<accession>A0ABV2VZV7</accession>
<keyword evidence="19" id="KW-1185">Reference proteome</keyword>
<evidence type="ECO:0000259" key="17">
    <source>
        <dbReference type="Pfam" id="PF03717"/>
    </source>
</evidence>
<feature type="transmembrane region" description="Helical" evidence="15">
    <location>
        <begin position="17"/>
        <end position="37"/>
    </location>
</feature>
<evidence type="ECO:0000256" key="3">
    <source>
        <dbReference type="ARBA" id="ARBA00007171"/>
    </source>
</evidence>
<dbReference type="InterPro" id="IPR050515">
    <property type="entry name" value="Beta-lactam/transpept"/>
</dbReference>
<feature type="domain" description="Penicillin-binding protein transpeptidase" evidence="16">
    <location>
        <begin position="298"/>
        <end position="658"/>
    </location>
</feature>
<dbReference type="Gene3D" id="3.90.1310.10">
    <property type="entry name" value="Penicillin-binding protein 2a (Domain 2)"/>
    <property type="match status" value="1"/>
</dbReference>
<evidence type="ECO:0000256" key="11">
    <source>
        <dbReference type="ARBA" id="ARBA00022989"/>
    </source>
</evidence>
<dbReference type="Proteomes" id="UP001550378">
    <property type="component" value="Unassembled WGS sequence"/>
</dbReference>
<protein>
    <submittedName>
        <fullName evidence="18">Penicillin-binding protein 2</fullName>
        <ecNumber evidence="18">3.4.16.4</ecNumber>
    </submittedName>
</protein>
<comment type="similarity">
    <text evidence="3">Belongs to the transpeptidase family.</text>
</comment>
<feature type="domain" description="Penicillin-binding protein dimerisation" evidence="17">
    <location>
        <begin position="60"/>
        <end position="246"/>
    </location>
</feature>
<dbReference type="Pfam" id="PF00905">
    <property type="entry name" value="Transpeptidase"/>
    <property type="match status" value="1"/>
</dbReference>
<dbReference type="InterPro" id="IPR005311">
    <property type="entry name" value="PBP_dimer"/>
</dbReference>
<evidence type="ECO:0000256" key="5">
    <source>
        <dbReference type="ARBA" id="ARBA00022519"/>
    </source>
</evidence>
<comment type="subcellular location">
    <subcellularLocation>
        <location evidence="2">Cell membrane</location>
    </subcellularLocation>
    <subcellularLocation>
        <location evidence="1">Membrane</location>
        <topology evidence="1">Single-pass membrane protein</topology>
    </subcellularLocation>
</comment>
<keyword evidence="9" id="KW-0133">Cell shape</keyword>
<evidence type="ECO:0000259" key="16">
    <source>
        <dbReference type="Pfam" id="PF00905"/>
    </source>
</evidence>
<dbReference type="GO" id="GO:0009002">
    <property type="term" value="F:serine-type D-Ala-D-Ala carboxypeptidase activity"/>
    <property type="evidence" value="ECO:0007669"/>
    <property type="project" value="UniProtKB-EC"/>
</dbReference>
<evidence type="ECO:0000256" key="12">
    <source>
        <dbReference type="ARBA" id="ARBA00023136"/>
    </source>
</evidence>
<dbReference type="SUPFAM" id="SSF56601">
    <property type="entry name" value="beta-lactamase/transpeptidase-like"/>
    <property type="match status" value="1"/>
</dbReference>
<keyword evidence="18" id="KW-0121">Carboxypeptidase</keyword>
<dbReference type="RefSeq" id="WP_359657076.1">
    <property type="nucleotide sequence ID" value="NZ_JBEXZP010000164.1"/>
</dbReference>
<keyword evidence="10" id="KW-0573">Peptidoglycan synthesis</keyword>
<evidence type="ECO:0000256" key="1">
    <source>
        <dbReference type="ARBA" id="ARBA00004167"/>
    </source>
</evidence>
<feature type="region of interest" description="Disordered" evidence="14">
    <location>
        <begin position="679"/>
        <end position="729"/>
    </location>
</feature>
<dbReference type="InterPro" id="IPR036138">
    <property type="entry name" value="PBP_dimer_sf"/>
</dbReference>
<evidence type="ECO:0000256" key="6">
    <source>
        <dbReference type="ARBA" id="ARBA00022670"/>
    </source>
</evidence>
<dbReference type="Gene3D" id="3.40.710.10">
    <property type="entry name" value="DD-peptidase/beta-lactamase superfamily"/>
    <property type="match status" value="1"/>
</dbReference>
<evidence type="ECO:0000313" key="19">
    <source>
        <dbReference type="Proteomes" id="UP001550378"/>
    </source>
</evidence>
<keyword evidence="13" id="KW-0961">Cell wall biogenesis/degradation</keyword>
<dbReference type="EMBL" id="JBEXZR010000003">
    <property type="protein sequence ID" value="MEU0706817.1"/>
    <property type="molecule type" value="Genomic_DNA"/>
</dbReference>
<evidence type="ECO:0000313" key="18">
    <source>
        <dbReference type="EMBL" id="MEU0706817.1"/>
    </source>
</evidence>
<evidence type="ECO:0000256" key="8">
    <source>
        <dbReference type="ARBA" id="ARBA00022801"/>
    </source>
</evidence>
<dbReference type="PANTHER" id="PTHR30627">
    <property type="entry name" value="PEPTIDOGLYCAN D,D-TRANSPEPTIDASE"/>
    <property type="match status" value="1"/>
</dbReference>
<keyword evidence="8 18" id="KW-0378">Hydrolase</keyword>
<evidence type="ECO:0000256" key="2">
    <source>
        <dbReference type="ARBA" id="ARBA00004236"/>
    </source>
</evidence>
<keyword evidence="6" id="KW-0645">Protease</keyword>
<evidence type="ECO:0000256" key="15">
    <source>
        <dbReference type="SAM" id="Phobius"/>
    </source>
</evidence>